<keyword evidence="3" id="KW-0812">Transmembrane</keyword>
<evidence type="ECO:0000313" key="5">
    <source>
        <dbReference type="Proteomes" id="UP000694865"/>
    </source>
</evidence>
<keyword evidence="1" id="KW-1015">Disulfide bond</keyword>
<evidence type="ECO:0000259" key="4">
    <source>
        <dbReference type="PROSITE" id="PS50026"/>
    </source>
</evidence>
<dbReference type="PROSITE" id="PS00022">
    <property type="entry name" value="EGF_1"/>
    <property type="match status" value="1"/>
</dbReference>
<dbReference type="PROSITE" id="PS01186">
    <property type="entry name" value="EGF_2"/>
    <property type="match status" value="1"/>
</dbReference>
<keyword evidence="5" id="KW-1185">Reference proteome</keyword>
<accession>A0ABM0M9G3</accession>
<organism evidence="5 6">
    <name type="scientific">Saccoglossus kowalevskii</name>
    <name type="common">Acorn worm</name>
    <dbReference type="NCBI Taxonomy" id="10224"/>
    <lineage>
        <taxon>Eukaryota</taxon>
        <taxon>Metazoa</taxon>
        <taxon>Hemichordata</taxon>
        <taxon>Enteropneusta</taxon>
        <taxon>Harrimaniidae</taxon>
        <taxon>Saccoglossus</taxon>
    </lineage>
</organism>
<dbReference type="RefSeq" id="XP_006816654.1">
    <property type="nucleotide sequence ID" value="XM_006816591.1"/>
</dbReference>
<feature type="disulfide bond" evidence="1">
    <location>
        <begin position="9"/>
        <end position="18"/>
    </location>
</feature>
<dbReference type="Gene3D" id="2.10.25.10">
    <property type="entry name" value="Laminin"/>
    <property type="match status" value="1"/>
</dbReference>
<feature type="transmembrane region" description="Helical" evidence="3">
    <location>
        <begin position="42"/>
        <end position="65"/>
    </location>
</feature>
<protein>
    <submittedName>
        <fullName evidence="6">Delta and Notch-like epidermal growth factor-related receptor-like</fullName>
    </submittedName>
</protein>
<evidence type="ECO:0000256" key="1">
    <source>
        <dbReference type="PROSITE-ProRule" id="PRU00076"/>
    </source>
</evidence>
<evidence type="ECO:0000256" key="3">
    <source>
        <dbReference type="SAM" id="Phobius"/>
    </source>
</evidence>
<feature type="region of interest" description="Disordered" evidence="2">
    <location>
        <begin position="85"/>
        <end position="108"/>
    </location>
</feature>
<keyword evidence="3" id="KW-1133">Transmembrane helix</keyword>
<dbReference type="CDD" id="cd00054">
    <property type="entry name" value="EGF_CA"/>
    <property type="match status" value="1"/>
</dbReference>
<dbReference type="GeneID" id="102804478"/>
<dbReference type="InterPro" id="IPR000742">
    <property type="entry name" value="EGF"/>
</dbReference>
<gene>
    <name evidence="6" type="primary">LOC102804478</name>
</gene>
<evidence type="ECO:0000313" key="6">
    <source>
        <dbReference type="RefSeq" id="XP_006816654.1"/>
    </source>
</evidence>
<keyword evidence="3" id="KW-0472">Membrane</keyword>
<sequence>MVNGYKCYCPLGYTGPDCQEHTRSDPVVTQLPPEHNQHMKTLYVVSGCLGTAFIIVIVTMVICVCRLQTPGGGYDYYTDMSTPIKSNKSKKGHGSENPKLSVDLTSLSQPRPSVQAIYEVTTVDYKTDPNEPLVASLKPKSV</sequence>
<dbReference type="SUPFAM" id="SSF57196">
    <property type="entry name" value="EGF/Laminin"/>
    <property type="match status" value="1"/>
</dbReference>
<name>A0ABM0M9G3_SACKO</name>
<comment type="caution">
    <text evidence="1">Lacks conserved residue(s) required for the propagation of feature annotation.</text>
</comment>
<feature type="domain" description="EGF-like" evidence="4">
    <location>
        <begin position="1"/>
        <end position="19"/>
    </location>
</feature>
<proteinExistence type="predicted"/>
<dbReference type="PROSITE" id="PS50026">
    <property type="entry name" value="EGF_3"/>
    <property type="match status" value="1"/>
</dbReference>
<keyword evidence="1" id="KW-0245">EGF-like domain</keyword>
<evidence type="ECO:0000256" key="2">
    <source>
        <dbReference type="SAM" id="MobiDB-lite"/>
    </source>
</evidence>
<dbReference type="Proteomes" id="UP000694865">
    <property type="component" value="Unplaced"/>
</dbReference>
<reference evidence="6" key="1">
    <citation type="submission" date="2025-08" db="UniProtKB">
        <authorList>
            <consortium name="RefSeq"/>
        </authorList>
    </citation>
    <scope>IDENTIFICATION</scope>
    <source>
        <tissue evidence="6">Testes</tissue>
    </source>
</reference>